<evidence type="ECO:0000313" key="3">
    <source>
        <dbReference type="Proteomes" id="UP001156706"/>
    </source>
</evidence>
<organism evidence="2 3">
    <name type="scientific">Chitinimonas prasina</name>
    <dbReference type="NCBI Taxonomy" id="1434937"/>
    <lineage>
        <taxon>Bacteria</taxon>
        <taxon>Pseudomonadati</taxon>
        <taxon>Pseudomonadota</taxon>
        <taxon>Betaproteobacteria</taxon>
        <taxon>Neisseriales</taxon>
        <taxon>Chitinibacteraceae</taxon>
        <taxon>Chitinimonas</taxon>
    </lineage>
</organism>
<feature type="transmembrane region" description="Helical" evidence="1">
    <location>
        <begin position="21"/>
        <end position="39"/>
    </location>
</feature>
<keyword evidence="1" id="KW-1133">Transmembrane helix</keyword>
<name>A0ABQ5YHY6_9NEIS</name>
<accession>A0ABQ5YHY6</accession>
<reference evidence="3" key="1">
    <citation type="journal article" date="2019" name="Int. J. Syst. Evol. Microbiol.">
        <title>The Global Catalogue of Microorganisms (GCM) 10K type strain sequencing project: providing services to taxonomists for standard genome sequencing and annotation.</title>
        <authorList>
            <consortium name="The Broad Institute Genomics Platform"/>
            <consortium name="The Broad Institute Genome Sequencing Center for Infectious Disease"/>
            <person name="Wu L."/>
            <person name="Ma J."/>
        </authorList>
    </citation>
    <scope>NUCLEOTIDE SEQUENCE [LARGE SCALE GENOMIC DNA]</scope>
    <source>
        <strain evidence="3">NBRC 110044</strain>
    </source>
</reference>
<gene>
    <name evidence="2" type="ORF">GCM10007907_17600</name>
</gene>
<evidence type="ECO:0000256" key="1">
    <source>
        <dbReference type="SAM" id="Phobius"/>
    </source>
</evidence>
<proteinExistence type="predicted"/>
<dbReference type="Proteomes" id="UP001156706">
    <property type="component" value="Unassembled WGS sequence"/>
</dbReference>
<evidence type="ECO:0000313" key="2">
    <source>
        <dbReference type="EMBL" id="GLR12970.1"/>
    </source>
</evidence>
<comment type="caution">
    <text evidence="2">The sequence shown here is derived from an EMBL/GenBank/DDBJ whole genome shotgun (WGS) entry which is preliminary data.</text>
</comment>
<sequence>MSEQEMNDKQRDRAAMARRNLRTALILVLLIGGSMAAFLNNFGVFG</sequence>
<dbReference type="RefSeq" id="WP_284196092.1">
    <property type="nucleotide sequence ID" value="NZ_BSOG01000002.1"/>
</dbReference>
<keyword evidence="1" id="KW-0812">Transmembrane</keyword>
<evidence type="ECO:0008006" key="4">
    <source>
        <dbReference type="Google" id="ProtNLM"/>
    </source>
</evidence>
<protein>
    <recommendedName>
        <fullName evidence="4">Protoheme IX farnesyltransferase</fullName>
    </recommendedName>
</protein>
<dbReference type="EMBL" id="BSOG01000002">
    <property type="protein sequence ID" value="GLR12970.1"/>
    <property type="molecule type" value="Genomic_DNA"/>
</dbReference>
<keyword evidence="1" id="KW-0472">Membrane</keyword>
<keyword evidence="3" id="KW-1185">Reference proteome</keyword>